<dbReference type="Gene3D" id="3.40.50.2000">
    <property type="entry name" value="Glycogen Phosphorylase B"/>
    <property type="match status" value="2"/>
</dbReference>
<evidence type="ECO:0000313" key="2">
    <source>
        <dbReference type="EMBL" id="TWO31796.1"/>
    </source>
</evidence>
<evidence type="ECO:0000313" key="3">
    <source>
        <dbReference type="Proteomes" id="UP000295814"/>
    </source>
</evidence>
<dbReference type="CDD" id="cd03811">
    <property type="entry name" value="GT4_GT28_WabH-like"/>
    <property type="match status" value="1"/>
</dbReference>
<keyword evidence="2" id="KW-0808">Transferase</keyword>
<dbReference type="PANTHER" id="PTHR12526">
    <property type="entry name" value="GLYCOSYLTRANSFERASE"/>
    <property type="match status" value="1"/>
</dbReference>
<name>A0A562YBD3_9FLAO</name>
<organism evidence="2 3">
    <name type="scientific">Seonamhaeicola sediminis</name>
    <dbReference type="NCBI Taxonomy" id="2528206"/>
    <lineage>
        <taxon>Bacteria</taxon>
        <taxon>Pseudomonadati</taxon>
        <taxon>Bacteroidota</taxon>
        <taxon>Flavobacteriia</taxon>
        <taxon>Flavobacteriales</taxon>
        <taxon>Flavobacteriaceae</taxon>
    </lineage>
</organism>
<keyword evidence="3" id="KW-1185">Reference proteome</keyword>
<dbReference type="GO" id="GO:0016757">
    <property type="term" value="F:glycosyltransferase activity"/>
    <property type="evidence" value="ECO:0007669"/>
    <property type="project" value="InterPro"/>
</dbReference>
<sequence>MQKKKIKIAIVAYNLEVGGLTQTTITLFNLLSEREEFKVELLLLDYSEDTNSNKWYRSFNDKSNKGYFFRKISKYIRFKKYLKTTRFDFIIDQRYRLNAVSEIFFSKYLYTKEKIIYNVHSSKLSTYLPKSTLLSNFLYKDAYKVVCCSQGIKALVEKKYGLSNVICVYNSVELNHSKEEESITLDYNYIVAVGRVEPLKQYDKLIRAYANSKLPENDIKLVLVGDGSQLNVCKSISEKLNLSEYVIFIGFVSNPNFYMTNAKFLVLCSKYEGFPMVLLESLACSTPVVSFDLIAGPNEVIEQNINGILVENQNFEGLTKAMNKMIENAELIDKCKKQARNSIERFSNNKIQKAWFKILKIDEQ</sequence>
<dbReference type="AlphaFoldDB" id="A0A562YBD3"/>
<feature type="domain" description="Glycosyl transferase family 1" evidence="1">
    <location>
        <begin position="178"/>
        <end position="341"/>
    </location>
</feature>
<evidence type="ECO:0000259" key="1">
    <source>
        <dbReference type="Pfam" id="PF00534"/>
    </source>
</evidence>
<dbReference type="Proteomes" id="UP000295814">
    <property type="component" value="Unassembled WGS sequence"/>
</dbReference>
<dbReference type="RefSeq" id="WP_133357096.1">
    <property type="nucleotide sequence ID" value="NZ_SMZJ02000007.1"/>
</dbReference>
<gene>
    <name evidence="2" type="ORF">E1J38_012010</name>
</gene>
<dbReference type="OrthoDB" id="798298at2"/>
<accession>A0A562YBD3</accession>
<comment type="caution">
    <text evidence="2">The sequence shown here is derived from an EMBL/GenBank/DDBJ whole genome shotgun (WGS) entry which is preliminary data.</text>
</comment>
<dbReference type="SUPFAM" id="SSF53756">
    <property type="entry name" value="UDP-Glycosyltransferase/glycogen phosphorylase"/>
    <property type="match status" value="1"/>
</dbReference>
<protein>
    <submittedName>
        <fullName evidence="2">Glycosyltransferase</fullName>
    </submittedName>
</protein>
<reference evidence="2 3" key="2">
    <citation type="submission" date="2019-07" db="EMBL/GenBank/DDBJ databases">
        <title>Seonamhaeicola sp. W255 draft genome.</title>
        <authorList>
            <person name="Zhang X.-Y."/>
            <person name="Zhang R."/>
            <person name="Zhong Y.-L."/>
            <person name="Du Z.-J."/>
        </authorList>
    </citation>
    <scope>NUCLEOTIDE SEQUENCE [LARGE SCALE GENOMIC DNA]</scope>
    <source>
        <strain evidence="2 3">W255</strain>
    </source>
</reference>
<dbReference type="EMBL" id="SMZJ02000007">
    <property type="protein sequence ID" value="TWO31796.1"/>
    <property type="molecule type" value="Genomic_DNA"/>
</dbReference>
<dbReference type="Pfam" id="PF00534">
    <property type="entry name" value="Glycos_transf_1"/>
    <property type="match status" value="1"/>
</dbReference>
<dbReference type="InterPro" id="IPR001296">
    <property type="entry name" value="Glyco_trans_1"/>
</dbReference>
<reference evidence="2 3" key="1">
    <citation type="submission" date="2019-03" db="EMBL/GenBank/DDBJ databases">
        <authorList>
            <person name="Zhong Y.L."/>
        </authorList>
    </citation>
    <scope>NUCLEOTIDE SEQUENCE [LARGE SCALE GENOMIC DNA]</scope>
    <source>
        <strain evidence="2 3">W255</strain>
    </source>
</reference>
<proteinExistence type="predicted"/>